<reference evidence="2" key="1">
    <citation type="journal article" date="2023" name="Mol. Phylogenet. Evol.">
        <title>Genome-scale phylogeny and comparative genomics of the fungal order Sordariales.</title>
        <authorList>
            <person name="Hensen N."/>
            <person name="Bonometti L."/>
            <person name="Westerberg I."/>
            <person name="Brannstrom I.O."/>
            <person name="Guillou S."/>
            <person name="Cros-Aarteil S."/>
            <person name="Calhoun S."/>
            <person name="Haridas S."/>
            <person name="Kuo A."/>
            <person name="Mondo S."/>
            <person name="Pangilinan J."/>
            <person name="Riley R."/>
            <person name="LaButti K."/>
            <person name="Andreopoulos B."/>
            <person name="Lipzen A."/>
            <person name="Chen C."/>
            <person name="Yan M."/>
            <person name="Daum C."/>
            <person name="Ng V."/>
            <person name="Clum A."/>
            <person name="Steindorff A."/>
            <person name="Ohm R.A."/>
            <person name="Martin F."/>
            <person name="Silar P."/>
            <person name="Natvig D.O."/>
            <person name="Lalanne C."/>
            <person name="Gautier V."/>
            <person name="Ament-Velasquez S.L."/>
            <person name="Kruys A."/>
            <person name="Hutchinson M.I."/>
            <person name="Powell A.J."/>
            <person name="Barry K."/>
            <person name="Miller A.N."/>
            <person name="Grigoriev I.V."/>
            <person name="Debuchy R."/>
            <person name="Gladieux P."/>
            <person name="Hiltunen Thoren M."/>
            <person name="Johannesson H."/>
        </authorList>
    </citation>
    <scope>NUCLEOTIDE SEQUENCE</scope>
    <source>
        <strain evidence="2">CBS 955.72</strain>
    </source>
</reference>
<evidence type="ECO:0000259" key="1">
    <source>
        <dbReference type="Pfam" id="PF24476"/>
    </source>
</evidence>
<dbReference type="PANTHER" id="PTHR35186">
    <property type="entry name" value="ANK_REP_REGION DOMAIN-CONTAINING PROTEIN"/>
    <property type="match status" value="1"/>
</dbReference>
<accession>A0AAJ0MH09</accession>
<gene>
    <name evidence="2" type="ORF">B0T25DRAFT_577022</name>
</gene>
<protein>
    <recommendedName>
        <fullName evidence="1">DUF7580 domain-containing protein</fullName>
    </recommendedName>
</protein>
<proteinExistence type="predicted"/>
<dbReference type="InterPro" id="IPR056002">
    <property type="entry name" value="DUF7580"/>
</dbReference>
<comment type="caution">
    <text evidence="2">The sequence shown here is derived from an EMBL/GenBank/DDBJ whole genome shotgun (WGS) entry which is preliminary data.</text>
</comment>
<organism evidence="2 3">
    <name type="scientific">Lasiosphaeria hispida</name>
    <dbReference type="NCBI Taxonomy" id="260671"/>
    <lineage>
        <taxon>Eukaryota</taxon>
        <taxon>Fungi</taxon>
        <taxon>Dikarya</taxon>
        <taxon>Ascomycota</taxon>
        <taxon>Pezizomycotina</taxon>
        <taxon>Sordariomycetes</taxon>
        <taxon>Sordariomycetidae</taxon>
        <taxon>Sordariales</taxon>
        <taxon>Lasiosphaeriaceae</taxon>
        <taxon>Lasiosphaeria</taxon>
    </lineage>
</organism>
<name>A0AAJ0MH09_9PEZI</name>
<dbReference type="EMBL" id="JAUIQD010000002">
    <property type="protein sequence ID" value="KAK3358778.1"/>
    <property type="molecule type" value="Genomic_DNA"/>
</dbReference>
<evidence type="ECO:0000313" key="2">
    <source>
        <dbReference type="EMBL" id="KAK3358778.1"/>
    </source>
</evidence>
<dbReference type="AlphaFoldDB" id="A0AAJ0MH09"/>
<dbReference type="Proteomes" id="UP001275084">
    <property type="component" value="Unassembled WGS sequence"/>
</dbReference>
<reference evidence="2" key="2">
    <citation type="submission" date="2023-06" db="EMBL/GenBank/DDBJ databases">
        <authorList>
            <consortium name="Lawrence Berkeley National Laboratory"/>
            <person name="Haridas S."/>
            <person name="Hensen N."/>
            <person name="Bonometti L."/>
            <person name="Westerberg I."/>
            <person name="Brannstrom I.O."/>
            <person name="Guillou S."/>
            <person name="Cros-Aarteil S."/>
            <person name="Calhoun S."/>
            <person name="Kuo A."/>
            <person name="Mondo S."/>
            <person name="Pangilinan J."/>
            <person name="Riley R."/>
            <person name="Labutti K."/>
            <person name="Andreopoulos B."/>
            <person name="Lipzen A."/>
            <person name="Chen C."/>
            <person name="Yanf M."/>
            <person name="Daum C."/>
            <person name="Ng V."/>
            <person name="Clum A."/>
            <person name="Steindorff A."/>
            <person name="Ohm R."/>
            <person name="Martin F."/>
            <person name="Silar P."/>
            <person name="Natvig D."/>
            <person name="Lalanne C."/>
            <person name="Gautier V."/>
            <person name="Ament-Velasquez S.L."/>
            <person name="Kruys A."/>
            <person name="Hutchinson M.I."/>
            <person name="Powell A.J."/>
            <person name="Barry K."/>
            <person name="Miller A.N."/>
            <person name="Grigoriev I.V."/>
            <person name="Debuchy R."/>
            <person name="Gladieux P."/>
            <person name="Thoren M.H."/>
            <person name="Johannesson H."/>
        </authorList>
    </citation>
    <scope>NUCLEOTIDE SEQUENCE</scope>
    <source>
        <strain evidence="2">CBS 955.72</strain>
    </source>
</reference>
<feature type="domain" description="DUF7580" evidence="1">
    <location>
        <begin position="212"/>
        <end position="568"/>
    </location>
</feature>
<keyword evidence="3" id="KW-1185">Reference proteome</keyword>
<dbReference type="Pfam" id="PF24476">
    <property type="entry name" value="DUF7580"/>
    <property type="match status" value="1"/>
</dbReference>
<sequence>MSGFEIAGVVLGVIPIVIKALSAYQEGKGYFAIMHKSHGLVDKLIHSLRTQRLHFYLDVLELLREARVPEVLIEGDPAPERCIEILQAAKTGDEVEQYLGPHLFHDFLETLGFYEKYLKEITSKLGHIVRPRNAAKDDLAAVVRASKSPDAELVFKGKLRFVVDRESLGALVEDLATERYSLGKLVRRVKTKREWEASEPTSSSAALTLAFSRVRESATSLYRAACSCWVCDQHRLHTLMIRLEHRIPSRSAASSSAVTFRLCFPIEEAVLQRIEVATPCSGSSTAKTVMKFQNEQVSPPGLVNALSVTSDGHLKVPLITVTETSDAAHPTTARVRIKSICQDARRARERRRVLSLELTSGPVLEVADKDDRSPHSYDRSISLADFFKDTAADADARMNPVEQTLLALNVVSSVLQLQPTMWCSVPWNSTTIKFPVEAVGGASAAVCTPYVEHAIDPTQAGTQAGVSSDLTTKAAKTTMLELAILLLEILHHRTMAAWAAQYGEGDVKTYWERMSVATRWLELSTSKLLPPHIKAVEACLLLCARSKLSWDHSFQRAYCENIIKPLQELAL</sequence>
<dbReference type="PANTHER" id="PTHR35186:SF4">
    <property type="entry name" value="PRION-INHIBITION AND PROPAGATION HELO DOMAIN-CONTAINING PROTEIN"/>
    <property type="match status" value="1"/>
</dbReference>
<evidence type="ECO:0000313" key="3">
    <source>
        <dbReference type="Proteomes" id="UP001275084"/>
    </source>
</evidence>